<name>A0A1H6BSG9_9HYPH</name>
<accession>A0A1H6BSG9</accession>
<evidence type="ECO:0000313" key="3">
    <source>
        <dbReference type="Proteomes" id="UP000236743"/>
    </source>
</evidence>
<dbReference type="Proteomes" id="UP000236743">
    <property type="component" value="Unassembled WGS sequence"/>
</dbReference>
<sequence>MTSLAAMTTEWSIPSTVTLGSSVRAKGIERELRRRLPWTMRKFLRVEAGRAVLHLPDAKEHDFEAASASISQAMLGLADLPVLPKEAEDILSMSSRERHKWMKAGRLKSAGTRTVKLRGRSKAVTFHIFEPAHIEHILNGDLTEIWREEDAVALAENRSRGAGKAALTRAAKGKAKSTSAPTASQEAEVPLEGWEEFATKGFLR</sequence>
<dbReference type="EMBL" id="FNUY01000008">
    <property type="protein sequence ID" value="SEG63671.1"/>
    <property type="molecule type" value="Genomic_DNA"/>
</dbReference>
<feature type="region of interest" description="Disordered" evidence="1">
    <location>
        <begin position="163"/>
        <end position="189"/>
    </location>
</feature>
<organism evidence="2 3">
    <name type="scientific">Bosea lathyri</name>
    <dbReference type="NCBI Taxonomy" id="1036778"/>
    <lineage>
        <taxon>Bacteria</taxon>
        <taxon>Pseudomonadati</taxon>
        <taxon>Pseudomonadota</taxon>
        <taxon>Alphaproteobacteria</taxon>
        <taxon>Hyphomicrobiales</taxon>
        <taxon>Boseaceae</taxon>
        <taxon>Bosea</taxon>
    </lineage>
</organism>
<gene>
    <name evidence="2" type="ORF">SAMN04488115_10823</name>
</gene>
<protein>
    <submittedName>
        <fullName evidence="2">Uncharacterized protein</fullName>
    </submittedName>
</protein>
<proteinExistence type="predicted"/>
<feature type="compositionally biased region" description="Polar residues" evidence="1">
    <location>
        <begin position="176"/>
        <end position="185"/>
    </location>
</feature>
<dbReference type="AlphaFoldDB" id="A0A1H6BSG9"/>
<evidence type="ECO:0000313" key="2">
    <source>
        <dbReference type="EMBL" id="SEG63671.1"/>
    </source>
</evidence>
<keyword evidence="3" id="KW-1185">Reference proteome</keyword>
<evidence type="ECO:0000256" key="1">
    <source>
        <dbReference type="SAM" id="MobiDB-lite"/>
    </source>
</evidence>
<dbReference type="OrthoDB" id="7277765at2"/>
<reference evidence="2 3" key="1">
    <citation type="submission" date="2016-10" db="EMBL/GenBank/DDBJ databases">
        <authorList>
            <person name="de Groot N.N."/>
        </authorList>
    </citation>
    <scope>NUCLEOTIDE SEQUENCE [LARGE SCALE GENOMIC DNA]</scope>
    <source>
        <strain evidence="2 3">DSM 26656</strain>
    </source>
</reference>